<evidence type="ECO:0000313" key="1">
    <source>
        <dbReference type="EMBL" id="SDW33101.1"/>
    </source>
</evidence>
<dbReference type="EMBL" id="FNNZ01000003">
    <property type="protein sequence ID" value="SDW33101.1"/>
    <property type="molecule type" value="Genomic_DNA"/>
</dbReference>
<keyword evidence="2" id="KW-1185">Reference proteome</keyword>
<gene>
    <name evidence="1" type="ORF">SAMN05421783_10364</name>
</gene>
<name>A0A1H2SN92_THIRO</name>
<reference evidence="2" key="1">
    <citation type="submission" date="2016-10" db="EMBL/GenBank/DDBJ databases">
        <authorList>
            <person name="Varghese N."/>
            <person name="Submissions S."/>
        </authorList>
    </citation>
    <scope>NUCLEOTIDE SEQUENCE [LARGE SCALE GENOMIC DNA]</scope>
    <source>
        <strain evidence="2">DSM 217</strain>
    </source>
</reference>
<evidence type="ECO:0000313" key="2">
    <source>
        <dbReference type="Proteomes" id="UP000198816"/>
    </source>
</evidence>
<organism evidence="1 2">
    <name type="scientific">Thiocapsa roseopersicina</name>
    <dbReference type="NCBI Taxonomy" id="1058"/>
    <lineage>
        <taxon>Bacteria</taxon>
        <taxon>Pseudomonadati</taxon>
        <taxon>Pseudomonadota</taxon>
        <taxon>Gammaproteobacteria</taxon>
        <taxon>Chromatiales</taxon>
        <taxon>Chromatiaceae</taxon>
        <taxon>Thiocapsa</taxon>
    </lineage>
</organism>
<dbReference type="SUPFAM" id="SSF52540">
    <property type="entry name" value="P-loop containing nucleoside triphosphate hydrolases"/>
    <property type="match status" value="1"/>
</dbReference>
<dbReference type="Proteomes" id="UP000198816">
    <property type="component" value="Unassembled WGS sequence"/>
</dbReference>
<dbReference type="InterPro" id="IPR027417">
    <property type="entry name" value="P-loop_NTPase"/>
</dbReference>
<sequence>MRASSPVTSRAGSHAGRGFRYQDAVGVWLEVRCWAGELPYGEVMPEGRDDYELRGSTRAALAQVKSRRDHLGPFPVGDAADFVRAIWARSEASSSAPDNLILVLERPVVEGPTVDHALPDHPGLAKALRSDPRWAALAPRTRVWIAPAPFEAAVKVITHTVPCAPLAAQVHYGELLQRIATLADANGLVKDDCFESLTVSDVEASVRRLEPLLDLTGMEAALRDGYCDAVDFLTPADDLAFYQGIDTRPGHLAAGLVAERPEARRAVLDALDARGAALIVGPSGAGKSALMWETARAARHTIRWFQVQRGDAGDAHLLARLARALRASHAAPVGFVMDDVGRGLAGLWDGLLREVGAGSGVLLLGSVREEDVFLLPSRARAPEIRPAVDEAVAERIWRRLLDQGQTSWAGWREPWIRSDGLLLEYTHILTRGDRLEIVLGEQVDRRLREGRDTELAILRITALAGAAGAMIDAERLPGVLGIDQGDLTRALRRLIDEHLVAEPSAGRLGGLHQLRSTALFDLCHAHPLPTPSHTVAEAVRTATGASLEALATYVIVHRPGETPALLEELADRLERDRDPVAAVAALSGLGQAYIESTLRRWVPEALSLGLEPTQVTSAVMLAVAGTDLSSLPFPERLRRAVLALQNRSTSDPRQNLLSKLSPDAISALIAGADTPRLRALLGVLVGTNIPESVQRALGAVRPDFDGVDLIGAADLLGAARLIDPQTAAAWTNGGVRERLLARVSAETPWAGPVEVEVASEGRVLRGSVFHVAPSAQPDVHQEVVRLCEALLGLDPTAAVASVDAVAADGLPSGLPEFPLATKRIPRENLAPKALPEWNRRWMSAAARLIATESYTEYLKHASTLLEQLLPPLERILDSVLRGKQPPPKIWERLSDVHQASRALTPPSREFLTGEAPENHVTSLQNLLFSCSADLIRRFIDLPEGYGAFVMWTGDLLKNAREAHNEPWELVGGPPEKLLRSLEGVVTALRLLGAEAGTRTAKPTQLWAPRTRHAARGNALRLAKVSVEHGLQARSTNYLRRVEAELKSAGIELELHARPNWDDPLPWPTLELLAIATLRSFADWLAWNLEERPRVRSAVGEGRRIWIVPRIQGLAVSRLTVGGVSTLYSLPYSADDWLDTLHLRRLDDALTQAAQPALDLIVELDGLRRFDLGVDGRPGVERTVREDDERRLAAALVAFETLAEGKPVQALPRRLSDEVVQGRVALAEGVAALTHSQLTPGGEALMNLQAALLAEDLSIALHVSTAKA</sequence>
<proteinExistence type="predicted"/>
<accession>A0A1H2SN92</accession>
<protein>
    <submittedName>
        <fullName evidence="1">Uncharacterized protein</fullName>
    </submittedName>
</protein>
<dbReference type="AlphaFoldDB" id="A0A1H2SN92"/>